<dbReference type="InParanoid" id="G3HKL6"/>
<organism evidence="1 2">
    <name type="scientific">Cricetulus griseus</name>
    <name type="common">Chinese hamster</name>
    <name type="synonym">Cricetulus barabensis griseus</name>
    <dbReference type="NCBI Taxonomy" id="10029"/>
    <lineage>
        <taxon>Eukaryota</taxon>
        <taxon>Metazoa</taxon>
        <taxon>Chordata</taxon>
        <taxon>Craniata</taxon>
        <taxon>Vertebrata</taxon>
        <taxon>Euteleostomi</taxon>
        <taxon>Mammalia</taxon>
        <taxon>Eutheria</taxon>
        <taxon>Euarchontoglires</taxon>
        <taxon>Glires</taxon>
        <taxon>Rodentia</taxon>
        <taxon>Myomorpha</taxon>
        <taxon>Muroidea</taxon>
        <taxon>Cricetidae</taxon>
        <taxon>Cricetinae</taxon>
        <taxon>Cricetulus</taxon>
    </lineage>
</organism>
<gene>
    <name evidence="1" type="ORF">I79_011245</name>
</gene>
<evidence type="ECO:0000313" key="1">
    <source>
        <dbReference type="EMBL" id="EGV95898.1"/>
    </source>
</evidence>
<dbReference type="AlphaFoldDB" id="G3HKL6"/>
<sequence length="113" mass="13105">MTLTKLWLLPHALPCACWSFLVCLHISLSGGFLLPSPLAQEVLTNAFQRKPHFLPSEHCGRFELVSLKKVLVVNHWNSITNWESRFFLEYTVKNPKFRRSQEYCEPPLPLSSH</sequence>
<evidence type="ECO:0000313" key="2">
    <source>
        <dbReference type="Proteomes" id="UP000001075"/>
    </source>
</evidence>
<reference evidence="2" key="1">
    <citation type="journal article" date="2011" name="Nat. Biotechnol.">
        <title>The genomic sequence of the Chinese hamster ovary (CHO)-K1 cell line.</title>
        <authorList>
            <person name="Xu X."/>
            <person name="Nagarajan H."/>
            <person name="Lewis N.E."/>
            <person name="Pan S."/>
            <person name="Cai Z."/>
            <person name="Liu X."/>
            <person name="Chen W."/>
            <person name="Xie M."/>
            <person name="Wang W."/>
            <person name="Hammond S."/>
            <person name="Andersen M.R."/>
            <person name="Neff N."/>
            <person name="Passarelli B."/>
            <person name="Koh W."/>
            <person name="Fan H.C."/>
            <person name="Wang J."/>
            <person name="Gui Y."/>
            <person name="Lee K.H."/>
            <person name="Betenbaugh M.J."/>
            <person name="Quake S.R."/>
            <person name="Famili I."/>
            <person name="Palsson B.O."/>
            <person name="Wang J."/>
        </authorList>
    </citation>
    <scope>NUCLEOTIDE SEQUENCE [LARGE SCALE GENOMIC DNA]</scope>
    <source>
        <strain evidence="2">CHO K1 cell line</strain>
    </source>
</reference>
<proteinExistence type="predicted"/>
<name>G3HKL6_CRIGR</name>
<dbReference type="Proteomes" id="UP000001075">
    <property type="component" value="Unassembled WGS sequence"/>
</dbReference>
<protein>
    <submittedName>
        <fullName evidence="1">Uncharacterized protein</fullName>
    </submittedName>
</protein>
<dbReference type="EMBL" id="JH000467">
    <property type="protein sequence ID" value="EGV95898.1"/>
    <property type="molecule type" value="Genomic_DNA"/>
</dbReference>
<accession>G3HKL6</accession>